<dbReference type="InterPro" id="IPR001789">
    <property type="entry name" value="Sig_transdc_resp-reg_receiver"/>
</dbReference>
<dbReference type="GO" id="GO:0000156">
    <property type="term" value="F:phosphorelay response regulator activity"/>
    <property type="evidence" value="ECO:0007669"/>
    <property type="project" value="TreeGrafter"/>
</dbReference>
<dbReference type="CDD" id="cd17574">
    <property type="entry name" value="REC_OmpR"/>
    <property type="match status" value="1"/>
</dbReference>
<dbReference type="FunFam" id="3.40.50.2300:FF:000001">
    <property type="entry name" value="DNA-binding response regulator PhoB"/>
    <property type="match status" value="1"/>
</dbReference>
<dbReference type="Gene3D" id="1.10.10.10">
    <property type="entry name" value="Winged helix-like DNA-binding domain superfamily/Winged helix DNA-binding domain"/>
    <property type="match status" value="1"/>
</dbReference>
<keyword evidence="4 7" id="KW-0238">DNA-binding</keyword>
<evidence type="ECO:0000259" key="9">
    <source>
        <dbReference type="PROSITE" id="PS51755"/>
    </source>
</evidence>
<dbReference type="SMART" id="SM00862">
    <property type="entry name" value="Trans_reg_C"/>
    <property type="match status" value="1"/>
</dbReference>
<dbReference type="Proteomes" id="UP000293142">
    <property type="component" value="Unassembled WGS sequence"/>
</dbReference>
<accession>A0A4Q9DHW4</accession>
<proteinExistence type="predicted"/>
<evidence type="ECO:0000256" key="6">
    <source>
        <dbReference type="PROSITE-ProRule" id="PRU00169"/>
    </source>
</evidence>
<evidence type="ECO:0000256" key="4">
    <source>
        <dbReference type="ARBA" id="ARBA00023125"/>
    </source>
</evidence>
<keyword evidence="3" id="KW-0805">Transcription regulation</keyword>
<dbReference type="InterPro" id="IPR001867">
    <property type="entry name" value="OmpR/PhoB-type_DNA-bd"/>
</dbReference>
<dbReference type="InterPro" id="IPR036388">
    <property type="entry name" value="WH-like_DNA-bd_sf"/>
</dbReference>
<sequence length="226" mass="25600">MKKILIVEDEPDILMVLRAYLTKAGYTTERAYDGAQALNLFEQWKPSLVLLDIMLPDMDGWSILEYIRQKSSCPVIMLTALGNINNRLSGLNKGADDYICKPFIGEEVVARVQTVLRRMPQIKTENTTIYGSLKINLSSREATLNGSPLQLTPRDLTLLLFLADHPNQIFCREQLIRSVWGMDYDGSDRAVDIAVNRIRQSLANWPAEEGEIVTLRGIGYKLRVNQ</sequence>
<keyword evidence="5" id="KW-0804">Transcription</keyword>
<feature type="domain" description="OmpR/PhoB-type" evidence="9">
    <location>
        <begin position="125"/>
        <end position="224"/>
    </location>
</feature>
<evidence type="ECO:0000256" key="2">
    <source>
        <dbReference type="ARBA" id="ARBA00023012"/>
    </source>
</evidence>
<name>A0A4Q9DHW4_9BACL</name>
<keyword evidence="1 6" id="KW-0597">Phosphoprotein</keyword>
<evidence type="ECO:0000256" key="3">
    <source>
        <dbReference type="ARBA" id="ARBA00023015"/>
    </source>
</evidence>
<evidence type="ECO:0000256" key="7">
    <source>
        <dbReference type="PROSITE-ProRule" id="PRU01091"/>
    </source>
</evidence>
<dbReference type="Pfam" id="PF00072">
    <property type="entry name" value="Response_reg"/>
    <property type="match status" value="1"/>
</dbReference>
<dbReference type="PROSITE" id="PS50110">
    <property type="entry name" value="RESPONSE_REGULATORY"/>
    <property type="match status" value="1"/>
</dbReference>
<dbReference type="AlphaFoldDB" id="A0A4Q9DHW4"/>
<dbReference type="GO" id="GO:0032993">
    <property type="term" value="C:protein-DNA complex"/>
    <property type="evidence" value="ECO:0007669"/>
    <property type="project" value="TreeGrafter"/>
</dbReference>
<comment type="caution">
    <text evidence="10">The sequence shown here is derived from an EMBL/GenBank/DDBJ whole genome shotgun (WGS) entry which is preliminary data.</text>
</comment>
<protein>
    <submittedName>
        <fullName evidence="10">Response regulator transcription factor</fullName>
    </submittedName>
</protein>
<feature type="DNA-binding region" description="OmpR/PhoB-type" evidence="7">
    <location>
        <begin position="125"/>
        <end position="224"/>
    </location>
</feature>
<dbReference type="SUPFAM" id="SSF52172">
    <property type="entry name" value="CheY-like"/>
    <property type="match status" value="1"/>
</dbReference>
<dbReference type="OrthoDB" id="9790442at2"/>
<dbReference type="GO" id="GO:0000976">
    <property type="term" value="F:transcription cis-regulatory region binding"/>
    <property type="evidence" value="ECO:0007669"/>
    <property type="project" value="TreeGrafter"/>
</dbReference>
<feature type="modified residue" description="4-aspartylphosphate" evidence="6">
    <location>
        <position position="52"/>
    </location>
</feature>
<dbReference type="PROSITE" id="PS51755">
    <property type="entry name" value="OMPR_PHOB"/>
    <property type="match status" value="1"/>
</dbReference>
<keyword evidence="11" id="KW-1185">Reference proteome</keyword>
<dbReference type="SMART" id="SM00448">
    <property type="entry name" value="REC"/>
    <property type="match status" value="1"/>
</dbReference>
<reference evidence="10 11" key="1">
    <citation type="submission" date="2019-02" db="EMBL/GenBank/DDBJ databases">
        <title>Paenibacillus sp. nov., isolated from surface-sterilized tissue of Thalictrum simplex L.</title>
        <authorList>
            <person name="Tuo L."/>
        </authorList>
    </citation>
    <scope>NUCLEOTIDE SEQUENCE [LARGE SCALE GENOMIC DNA]</scope>
    <source>
        <strain evidence="10 11">N2SHLJ1</strain>
    </source>
</reference>
<evidence type="ECO:0000313" key="10">
    <source>
        <dbReference type="EMBL" id="TBL72656.1"/>
    </source>
</evidence>
<evidence type="ECO:0000256" key="1">
    <source>
        <dbReference type="ARBA" id="ARBA00022553"/>
    </source>
</evidence>
<dbReference type="Gene3D" id="6.10.250.690">
    <property type="match status" value="1"/>
</dbReference>
<dbReference type="Pfam" id="PF00486">
    <property type="entry name" value="Trans_reg_C"/>
    <property type="match status" value="1"/>
</dbReference>
<dbReference type="CDD" id="cd00383">
    <property type="entry name" value="trans_reg_C"/>
    <property type="match status" value="1"/>
</dbReference>
<feature type="domain" description="Response regulatory" evidence="8">
    <location>
        <begin position="3"/>
        <end position="116"/>
    </location>
</feature>
<evidence type="ECO:0000256" key="5">
    <source>
        <dbReference type="ARBA" id="ARBA00023163"/>
    </source>
</evidence>
<dbReference type="GO" id="GO:0005829">
    <property type="term" value="C:cytosol"/>
    <property type="evidence" value="ECO:0007669"/>
    <property type="project" value="TreeGrafter"/>
</dbReference>
<evidence type="ECO:0000259" key="8">
    <source>
        <dbReference type="PROSITE" id="PS50110"/>
    </source>
</evidence>
<dbReference type="RefSeq" id="WP_131016844.1">
    <property type="nucleotide sequence ID" value="NZ_SIRE01000023.1"/>
</dbReference>
<dbReference type="Gene3D" id="3.40.50.2300">
    <property type="match status" value="1"/>
</dbReference>
<organism evidence="10 11">
    <name type="scientific">Paenibacillus thalictri</name>
    <dbReference type="NCBI Taxonomy" id="2527873"/>
    <lineage>
        <taxon>Bacteria</taxon>
        <taxon>Bacillati</taxon>
        <taxon>Bacillota</taxon>
        <taxon>Bacilli</taxon>
        <taxon>Bacillales</taxon>
        <taxon>Paenibacillaceae</taxon>
        <taxon>Paenibacillus</taxon>
    </lineage>
</organism>
<dbReference type="PANTHER" id="PTHR48111">
    <property type="entry name" value="REGULATOR OF RPOS"/>
    <property type="match status" value="1"/>
</dbReference>
<evidence type="ECO:0000313" key="11">
    <source>
        <dbReference type="Proteomes" id="UP000293142"/>
    </source>
</evidence>
<keyword evidence="2" id="KW-0902">Two-component regulatory system</keyword>
<gene>
    <name evidence="10" type="ORF">EYB31_28300</name>
</gene>
<dbReference type="EMBL" id="SIRE01000023">
    <property type="protein sequence ID" value="TBL72656.1"/>
    <property type="molecule type" value="Genomic_DNA"/>
</dbReference>
<dbReference type="GO" id="GO:0006355">
    <property type="term" value="P:regulation of DNA-templated transcription"/>
    <property type="evidence" value="ECO:0007669"/>
    <property type="project" value="InterPro"/>
</dbReference>
<dbReference type="InterPro" id="IPR011006">
    <property type="entry name" value="CheY-like_superfamily"/>
</dbReference>
<dbReference type="PANTHER" id="PTHR48111:SF1">
    <property type="entry name" value="TWO-COMPONENT RESPONSE REGULATOR ORR33"/>
    <property type="match status" value="1"/>
</dbReference>
<dbReference type="InterPro" id="IPR039420">
    <property type="entry name" value="WalR-like"/>
</dbReference>